<protein>
    <recommendedName>
        <fullName evidence="2">UspA domain-containing protein</fullName>
    </recommendedName>
</protein>
<dbReference type="CDD" id="cd01989">
    <property type="entry name" value="USP_STK_Ubox_N"/>
    <property type="match status" value="1"/>
</dbReference>
<dbReference type="InterPro" id="IPR006016">
    <property type="entry name" value="UspA"/>
</dbReference>
<accession>A0AAP0K4K6</accession>
<evidence type="ECO:0000259" key="2">
    <source>
        <dbReference type="Pfam" id="PF00582"/>
    </source>
</evidence>
<feature type="compositionally biased region" description="Polar residues" evidence="1">
    <location>
        <begin position="269"/>
        <end position="293"/>
    </location>
</feature>
<dbReference type="SUPFAM" id="SSF52402">
    <property type="entry name" value="Adenine nucleotide alpha hydrolases-like"/>
    <property type="match status" value="1"/>
</dbReference>
<feature type="region of interest" description="Disordered" evidence="1">
    <location>
        <begin position="171"/>
        <end position="216"/>
    </location>
</feature>
<comment type="caution">
    <text evidence="3">The sequence shown here is derived from an EMBL/GenBank/DDBJ whole genome shotgun (WGS) entry which is preliminary data.</text>
</comment>
<reference evidence="3 4" key="1">
    <citation type="submission" date="2024-01" db="EMBL/GenBank/DDBJ databases">
        <title>Genome assemblies of Stephania.</title>
        <authorList>
            <person name="Yang L."/>
        </authorList>
    </citation>
    <scope>NUCLEOTIDE SEQUENCE [LARGE SCALE GENOMIC DNA]</scope>
    <source>
        <strain evidence="3">QJT</strain>
        <tissue evidence="3">Leaf</tissue>
    </source>
</reference>
<dbReference type="InterPro" id="IPR014729">
    <property type="entry name" value="Rossmann-like_a/b/a_fold"/>
</dbReference>
<evidence type="ECO:0000313" key="3">
    <source>
        <dbReference type="EMBL" id="KAK9144570.1"/>
    </source>
</evidence>
<proteinExistence type="predicted"/>
<gene>
    <name evidence="3" type="ORF">Sjap_004473</name>
</gene>
<dbReference type="Gene3D" id="3.40.50.620">
    <property type="entry name" value="HUPs"/>
    <property type="match status" value="1"/>
</dbReference>
<organism evidence="3 4">
    <name type="scientific">Stephania japonica</name>
    <dbReference type="NCBI Taxonomy" id="461633"/>
    <lineage>
        <taxon>Eukaryota</taxon>
        <taxon>Viridiplantae</taxon>
        <taxon>Streptophyta</taxon>
        <taxon>Embryophyta</taxon>
        <taxon>Tracheophyta</taxon>
        <taxon>Spermatophyta</taxon>
        <taxon>Magnoliopsida</taxon>
        <taxon>Ranunculales</taxon>
        <taxon>Menispermaceae</taxon>
        <taxon>Menispermoideae</taxon>
        <taxon>Cissampelideae</taxon>
        <taxon>Stephania</taxon>
    </lineage>
</organism>
<feature type="compositionally biased region" description="Polar residues" evidence="1">
    <location>
        <begin position="190"/>
        <end position="206"/>
    </location>
</feature>
<dbReference type="Pfam" id="PF00582">
    <property type="entry name" value="Usp"/>
    <property type="match status" value="1"/>
</dbReference>
<evidence type="ECO:0000256" key="1">
    <source>
        <dbReference type="SAM" id="MobiDB-lite"/>
    </source>
</evidence>
<sequence>MAEEEHVPQLPLPLTILIAVNGSARTLYAVIWALQRFSKERTLFKLLHVFPTITAVPTDMGNYIPISEVRPDIADTYKIEMEWERNKMVNSYKRFITGKKAEAEIMPMIEDDDIPQAIARAVRDNGITKLVVGASSSGWFSRVFKGQDLSSRICKCVPDSCSVYVVSRNHKVTEQSPTSEADETSDQRNDSSNSTRITASLSSSQPGAPHFEPLSTMMDVPFNRSASYGSGHHVNAFIDRKGVGAATPSRTPSGSFKSFFSRNSRDQRSLNSDLASTSPSTRSSLECQLQSPSMPRRIKEAKQ</sequence>
<dbReference type="PANTHER" id="PTHR47382:SF9">
    <property type="entry name" value="U-BOX KINASE FAMILY PROTEIN"/>
    <property type="match status" value="1"/>
</dbReference>
<feature type="region of interest" description="Disordered" evidence="1">
    <location>
        <begin position="244"/>
        <end position="303"/>
    </location>
</feature>
<dbReference type="AlphaFoldDB" id="A0AAP0K4K6"/>
<feature type="domain" description="UspA" evidence="2">
    <location>
        <begin position="15"/>
        <end position="146"/>
    </location>
</feature>
<dbReference type="Proteomes" id="UP001417504">
    <property type="component" value="Unassembled WGS sequence"/>
</dbReference>
<keyword evidence="4" id="KW-1185">Reference proteome</keyword>
<evidence type="ECO:0000313" key="4">
    <source>
        <dbReference type="Proteomes" id="UP001417504"/>
    </source>
</evidence>
<name>A0AAP0K4K6_9MAGN</name>
<dbReference type="EMBL" id="JBBNAE010000002">
    <property type="protein sequence ID" value="KAK9144570.1"/>
    <property type="molecule type" value="Genomic_DNA"/>
</dbReference>
<feature type="compositionally biased region" description="Polar residues" evidence="1">
    <location>
        <begin position="248"/>
        <end position="262"/>
    </location>
</feature>
<dbReference type="PANTHER" id="PTHR47382">
    <property type="entry name" value="U-BOX DOMAIN-CONTAINING PROTEIN 52-LIKE"/>
    <property type="match status" value="1"/>
</dbReference>